<dbReference type="RefSeq" id="WP_038077417.1">
    <property type="nucleotide sequence ID" value="NZ_JHEG04000001.1"/>
</dbReference>
<sequence>MQGEFRGDFTRNTYDKSKQFLRVLMQQGRVQLDADWNEQVSILLDRIQTLAKDIIGLHGGSEDNCGFEFIATEEQIDNLKNLSDGEKATLKEQLRSEGFLIGKGNYYVEGTLCENNNYIPFAKQPNFTPNLSLGPREIKEKAINYLAYLDVWERHITHVEDYDELKAGIREVALGGADTATRSKLVWQVMLKKLDDDNNIKIIGNQVKRNYNFFRNLLDRDHLKPGNGMLRARTTKLLTPSSKDSCIMPFHSKYHGAENQLYRVEVFDVYRTSNNYKVTFVWSRNNSSVVFPIVAFSSLTDSTITLTLEYLKRGDRFSLLVGDWVEIVYDNYVLHDVPRKLFKVDKVDPIENQVTLTLEVNSEKIDSRLHYWNAVGSEQRPLLRQWDSREISVEPQNGKDEWISLKDGVEVQFSEGFYQVGDYWLIPVRTATGDVEWPKIKDGDKLIPDAQKPHGVAHYYAPLAIISVDSNQVEAYDCRHNVSNQTKFELNRVINASWHHDQVFEVSNLGEQGEGETTALDQIFDVKSQDLKNLLTQLGLVIEFQKPVRVDSLHQRSLLLSAQKITPTGGIESYLLPVNIEPVEVKKREVKSIRWFIGNDIVSNEFNLITEVERANNQDFTNAVRLILPQDWSTKEVFTKHTFSQLKVILHGEFILDEEILLIIPNVNDTKKLNDGIIPDNFRQHLMKQGISISHKALLFKEKDNLRWRLMNGEKMYVIRQENNQLTVNTVHALDGNHIWPGVPEIPSGNGSSGDDWISIINILQPQ</sequence>
<reference evidence="2" key="1">
    <citation type="journal article" date="2015" name="Genome Announc.">
        <title>Draft Genome Sequence of Tolypothrix boutellei Strain VB521301.</title>
        <authorList>
            <person name="Chandrababunaidu M.M."/>
            <person name="Singh D."/>
            <person name="Sen D."/>
            <person name="Bhan S."/>
            <person name="Das S."/>
            <person name="Gupta A."/>
            <person name="Adhikary S.P."/>
            <person name="Tripathy S."/>
        </authorList>
    </citation>
    <scope>NUCLEOTIDE SEQUENCE</scope>
    <source>
        <strain evidence="2">VB521301</strain>
    </source>
</reference>
<dbReference type="AlphaFoldDB" id="A0A0C1ND92"/>
<dbReference type="OrthoDB" id="134981at2"/>
<reference evidence="1" key="2">
    <citation type="submission" date="2019-11" db="EMBL/GenBank/DDBJ databases">
        <title>Improved Assembly of Tolypothrix boutellei genome.</title>
        <authorList>
            <person name="Sarangi A.N."/>
            <person name="Mukherjee M."/>
            <person name="Ghosh S."/>
            <person name="Singh D."/>
            <person name="Das A."/>
            <person name="Kant S."/>
            <person name="Prusty A."/>
            <person name="Tripathy S."/>
        </authorList>
    </citation>
    <scope>NUCLEOTIDE SEQUENCE</scope>
    <source>
        <strain evidence="1">VB521301</strain>
    </source>
</reference>
<protein>
    <submittedName>
        <fullName evidence="2">Uncharacterized protein</fullName>
    </submittedName>
</protein>
<dbReference type="EMBL" id="JHEG02000048">
    <property type="protein sequence ID" value="KIE10716.1"/>
    <property type="molecule type" value="Genomic_DNA"/>
</dbReference>
<accession>A0A0C1ND92</accession>
<dbReference type="EMBL" id="JHEG04000001">
    <property type="protein sequence ID" value="KAF3886720.1"/>
    <property type="molecule type" value="Genomic_DNA"/>
</dbReference>
<dbReference type="InterPro" id="IPR045392">
    <property type="entry name" value="DUF6519"/>
</dbReference>
<dbReference type="STRING" id="1479485.DA73_0219645"/>
<comment type="caution">
    <text evidence="2">The sequence shown here is derived from an EMBL/GenBank/DDBJ whole genome shotgun (WGS) entry which is preliminary data.</text>
</comment>
<dbReference type="Pfam" id="PF20129">
    <property type="entry name" value="DUF6519"/>
    <property type="match status" value="2"/>
</dbReference>
<dbReference type="PROSITE" id="PS50096">
    <property type="entry name" value="IQ"/>
    <property type="match status" value="1"/>
</dbReference>
<dbReference type="Proteomes" id="UP000029738">
    <property type="component" value="Unassembled WGS sequence"/>
</dbReference>
<keyword evidence="3" id="KW-1185">Reference proteome</keyword>
<gene>
    <name evidence="2" type="ORF">DA73_0219645</name>
    <name evidence="1" type="ORF">DA73_0400015455</name>
</gene>
<name>A0A0C1ND92_9CYAN</name>
<proteinExistence type="predicted"/>
<organism evidence="2">
    <name type="scientific">Tolypothrix bouteillei VB521301</name>
    <dbReference type="NCBI Taxonomy" id="1479485"/>
    <lineage>
        <taxon>Bacteria</taxon>
        <taxon>Bacillati</taxon>
        <taxon>Cyanobacteriota</taxon>
        <taxon>Cyanophyceae</taxon>
        <taxon>Nostocales</taxon>
        <taxon>Tolypothrichaceae</taxon>
        <taxon>Tolypothrix</taxon>
    </lineage>
</organism>
<evidence type="ECO:0000313" key="1">
    <source>
        <dbReference type="EMBL" id="KAF3886720.1"/>
    </source>
</evidence>
<evidence type="ECO:0000313" key="2">
    <source>
        <dbReference type="EMBL" id="KIE10716.1"/>
    </source>
</evidence>
<evidence type="ECO:0000313" key="3">
    <source>
        <dbReference type="Proteomes" id="UP000029738"/>
    </source>
</evidence>